<feature type="domain" description="Beta-lactamase-related" evidence="2">
    <location>
        <begin position="24"/>
        <end position="383"/>
    </location>
</feature>
<accession>S3CFZ1</accession>
<evidence type="ECO:0000259" key="2">
    <source>
        <dbReference type="Pfam" id="PF00144"/>
    </source>
</evidence>
<dbReference type="HOGENOM" id="CLU_020027_14_2_1"/>
<dbReference type="EMBL" id="KE145372">
    <property type="protein sequence ID" value="EPE24805.1"/>
    <property type="molecule type" value="Genomic_DNA"/>
</dbReference>
<dbReference type="SUPFAM" id="SSF56601">
    <property type="entry name" value="beta-lactamase/transpeptidase-like"/>
    <property type="match status" value="1"/>
</dbReference>
<protein>
    <submittedName>
        <fullName evidence="4">Beta-lactamase/transpeptidase-like protein</fullName>
    </submittedName>
</protein>
<dbReference type="OrthoDB" id="5946976at2759"/>
<keyword evidence="5" id="KW-1185">Reference proteome</keyword>
<proteinExistence type="inferred from homology"/>
<dbReference type="Pfam" id="PF11954">
    <property type="entry name" value="DUF3471"/>
    <property type="match status" value="1"/>
</dbReference>
<dbReference type="PANTHER" id="PTHR46825:SF14">
    <property type="entry name" value="BETA-LACTAMASE-RELATED DOMAIN-CONTAINING PROTEIN"/>
    <property type="match status" value="1"/>
</dbReference>
<dbReference type="Gene3D" id="2.40.128.600">
    <property type="match status" value="1"/>
</dbReference>
<dbReference type="InterPro" id="IPR021860">
    <property type="entry name" value="Peptidase_S12_Pab87-rel_C"/>
</dbReference>
<dbReference type="Pfam" id="PF00144">
    <property type="entry name" value="Beta-lactamase"/>
    <property type="match status" value="1"/>
</dbReference>
<dbReference type="PANTHER" id="PTHR46825">
    <property type="entry name" value="D-ALANYL-D-ALANINE-CARBOXYPEPTIDASE/ENDOPEPTIDASE AMPH"/>
    <property type="match status" value="1"/>
</dbReference>
<dbReference type="eggNOG" id="ENOG502QQBX">
    <property type="taxonomic scope" value="Eukaryota"/>
</dbReference>
<evidence type="ECO:0000313" key="4">
    <source>
        <dbReference type="EMBL" id="EPE24805.1"/>
    </source>
</evidence>
<name>S3CFZ1_GLAL2</name>
<dbReference type="RefSeq" id="XP_008087720.1">
    <property type="nucleotide sequence ID" value="XM_008089529.1"/>
</dbReference>
<dbReference type="OMA" id="EYVGTYW"/>
<evidence type="ECO:0000313" key="5">
    <source>
        <dbReference type="Proteomes" id="UP000016922"/>
    </source>
</evidence>
<evidence type="ECO:0000259" key="3">
    <source>
        <dbReference type="Pfam" id="PF11954"/>
    </source>
</evidence>
<sequence>MKSPSRSDALAEKIHNLSPIISGLQTISGSPGLSIGVLLHGEVIYTGHHGRKDITKSEPPNDDTLYHIASLTKLLTAAAIGVLIDEGKLHWETRIRDVLPEFKLRKDIVGQEATLIDVLSNRTGMTLGNAFWGLRSGEFLLPKDQVVPTSCDIQAVRPFRKRFLYTNWNYALATAIIEKVTGKTFGEFVKERLLDPLDLRRTTLGDPGTDNVAMAHAIYDNGTACKIPFPNLSDETGMAGGAAGKSSIRDLLIMYKSLLSAYKHQLKSGLTSTPGSPFKQLKTVFAPHIGINDQQSYCLGLYKTTLPGNIGIASLNHAFLGPKNKPFSGALNPGIEVFHHTGNLPGTTASMFLLPATQTAIVVLTNSLPLSDPTDFTGRLILSALLNETRPTNFPDLSKMVRQNQLLAYAKLISQLEKGKTGVPPPFPLSAYAGVYFNNLGNYNVQIIPQGSGLLMIVQNKPHTRFALLPYDGNTFYWPANRERELCVDHGFPVLSAGFHKIVFTSNTDDVVDRLIWDCDPGAKPSIFEKNWNGSMARDVKL</sequence>
<comment type="similarity">
    <text evidence="1">Belongs to the peptidase S12 family.</text>
</comment>
<dbReference type="Gene3D" id="3.40.710.10">
    <property type="entry name" value="DD-peptidase/beta-lactamase superfamily"/>
    <property type="match status" value="1"/>
</dbReference>
<dbReference type="InterPro" id="IPR012338">
    <property type="entry name" value="Beta-lactam/transpept-like"/>
</dbReference>
<reference evidence="4 5" key="1">
    <citation type="journal article" date="2013" name="BMC Genomics">
        <title>Genomics-driven discovery of the pneumocandin biosynthetic gene cluster in the fungus Glarea lozoyensis.</title>
        <authorList>
            <person name="Chen L."/>
            <person name="Yue Q."/>
            <person name="Zhang X."/>
            <person name="Xiang M."/>
            <person name="Wang C."/>
            <person name="Li S."/>
            <person name="Che Y."/>
            <person name="Ortiz-Lopez F.J."/>
            <person name="Bills G.F."/>
            <person name="Liu X."/>
            <person name="An Z."/>
        </authorList>
    </citation>
    <scope>NUCLEOTIDE SEQUENCE [LARGE SCALE GENOMIC DNA]</scope>
    <source>
        <strain evidence="5">ATCC 20868 / MF5171</strain>
    </source>
</reference>
<dbReference type="KEGG" id="glz:GLAREA_11386"/>
<evidence type="ECO:0000256" key="1">
    <source>
        <dbReference type="ARBA" id="ARBA00038215"/>
    </source>
</evidence>
<gene>
    <name evidence="4" type="ORF">GLAREA_11386</name>
</gene>
<dbReference type="InterPro" id="IPR050491">
    <property type="entry name" value="AmpC-like"/>
</dbReference>
<dbReference type="InterPro" id="IPR001466">
    <property type="entry name" value="Beta-lactam-related"/>
</dbReference>
<dbReference type="AlphaFoldDB" id="S3CFZ1"/>
<dbReference type="GeneID" id="19470427"/>
<dbReference type="Proteomes" id="UP000016922">
    <property type="component" value="Unassembled WGS sequence"/>
</dbReference>
<organism evidence="4 5">
    <name type="scientific">Glarea lozoyensis (strain ATCC 20868 / MF5171)</name>
    <dbReference type="NCBI Taxonomy" id="1116229"/>
    <lineage>
        <taxon>Eukaryota</taxon>
        <taxon>Fungi</taxon>
        <taxon>Dikarya</taxon>
        <taxon>Ascomycota</taxon>
        <taxon>Pezizomycotina</taxon>
        <taxon>Leotiomycetes</taxon>
        <taxon>Helotiales</taxon>
        <taxon>Helotiaceae</taxon>
        <taxon>Glarea</taxon>
    </lineage>
</organism>
<feature type="domain" description="Peptidase S12 Pab87-related C-terminal" evidence="3">
    <location>
        <begin position="422"/>
        <end position="528"/>
    </location>
</feature>